<dbReference type="GO" id="GO:0016887">
    <property type="term" value="F:ATP hydrolysis activity"/>
    <property type="evidence" value="ECO:0007669"/>
    <property type="project" value="InterPro"/>
</dbReference>
<evidence type="ECO:0000313" key="10">
    <source>
        <dbReference type="EMBL" id="GMI72933.1"/>
    </source>
</evidence>
<keyword evidence="5" id="KW-0067">ATP-binding</keyword>
<evidence type="ECO:0000256" key="5">
    <source>
        <dbReference type="ARBA" id="ARBA00022840"/>
    </source>
</evidence>
<dbReference type="EMBL" id="BSYR01000010">
    <property type="protein sequence ID" value="GMI72933.1"/>
    <property type="molecule type" value="Genomic_DNA"/>
</dbReference>
<proteinExistence type="predicted"/>
<dbReference type="CDD" id="cd19509">
    <property type="entry name" value="RecA-like_VPS4-like"/>
    <property type="match status" value="1"/>
</dbReference>
<sequence length="397" mass="44353">MADEPSLTRWSFLFGRKRLPEPENGQAADAPISNGTTSNVTSNGNHSVRSTSDMAIYEQYRNQGTNSVHSNGVVSNGFDSRPQKSLLPAFETAEMRALGESLSRDIVRGNPDVKWESIKGLENAKRLLKEAVVMPIKYPKYFTGLLSPWKGILLFGPPGTGKTMLAKAVATECNTTFFNISASSVVSKWRGDSEKLIKVLFDLARHHAPSTIFLDEIDAIISQRGGEGRSEHEASRRLKTELLIQMDGLTRSDELVFVLAATNLPWELDAAMLRRLEKRILVPLPEPEARRAMFEELLPQPHGEEALPYDILVERSEGYSGSDIRLLCKEAAMQPLRRLMSVLEDKQEVVPEDELPKVGPVTADDIETALRNTRPSAHLNAHRYEKFNEDYGSQIIR</sequence>
<evidence type="ECO:0000313" key="11">
    <source>
        <dbReference type="Proteomes" id="UP001165190"/>
    </source>
</evidence>
<feature type="domain" description="AAA+ ATPase" evidence="9">
    <location>
        <begin position="148"/>
        <end position="286"/>
    </location>
</feature>
<keyword evidence="3" id="KW-0493">Microtubule</keyword>
<evidence type="ECO:0000256" key="2">
    <source>
        <dbReference type="ARBA" id="ARBA00022490"/>
    </source>
</evidence>
<dbReference type="AlphaFoldDB" id="A0A9W7LQC3"/>
<dbReference type="GO" id="GO:0005524">
    <property type="term" value="F:ATP binding"/>
    <property type="evidence" value="ECO:0007669"/>
    <property type="project" value="UniProtKB-KW"/>
</dbReference>
<keyword evidence="2" id="KW-0963">Cytoplasm</keyword>
<evidence type="ECO:0000259" key="9">
    <source>
        <dbReference type="SMART" id="SM00382"/>
    </source>
</evidence>
<comment type="subcellular location">
    <subcellularLocation>
        <location evidence="1">Cytoplasm</location>
        <location evidence="1">Cytoskeleton</location>
        <location evidence="1">Spindle pole</location>
    </subcellularLocation>
</comment>
<dbReference type="SMART" id="SM00382">
    <property type="entry name" value="AAA"/>
    <property type="match status" value="1"/>
</dbReference>
<protein>
    <submittedName>
        <fullName evidence="10">Conserved in ciliated species and in the land plants 1</fullName>
    </submittedName>
</protein>
<dbReference type="Pfam" id="PF17862">
    <property type="entry name" value="AAA_lid_3"/>
    <property type="match status" value="1"/>
</dbReference>
<dbReference type="FunFam" id="1.10.8.60:FF:000056">
    <property type="entry name" value="Katanin p60 ATPase-containing subunit A-like 2"/>
    <property type="match status" value="1"/>
</dbReference>
<organism evidence="10 11">
    <name type="scientific">Hibiscus trionum</name>
    <name type="common">Flower of an hour</name>
    <dbReference type="NCBI Taxonomy" id="183268"/>
    <lineage>
        <taxon>Eukaryota</taxon>
        <taxon>Viridiplantae</taxon>
        <taxon>Streptophyta</taxon>
        <taxon>Embryophyta</taxon>
        <taxon>Tracheophyta</taxon>
        <taxon>Spermatophyta</taxon>
        <taxon>Magnoliopsida</taxon>
        <taxon>eudicotyledons</taxon>
        <taxon>Gunneridae</taxon>
        <taxon>Pentapetalae</taxon>
        <taxon>rosids</taxon>
        <taxon>malvids</taxon>
        <taxon>Malvales</taxon>
        <taxon>Malvaceae</taxon>
        <taxon>Malvoideae</taxon>
        <taxon>Hibiscus</taxon>
    </lineage>
</organism>
<keyword evidence="6" id="KW-0206">Cytoskeleton</keyword>
<gene>
    <name evidence="10" type="ORF">HRI_000962600</name>
</gene>
<comment type="caution">
    <text evidence="10">The sequence shown here is derived from an EMBL/GenBank/DDBJ whole genome shotgun (WGS) entry which is preliminary data.</text>
</comment>
<evidence type="ECO:0000256" key="7">
    <source>
        <dbReference type="ARBA" id="ARBA00023235"/>
    </source>
</evidence>
<feature type="compositionally biased region" description="Low complexity" evidence="8">
    <location>
        <begin position="33"/>
        <end position="48"/>
    </location>
</feature>
<evidence type="ECO:0000256" key="6">
    <source>
        <dbReference type="ARBA" id="ARBA00023212"/>
    </source>
</evidence>
<dbReference type="PANTHER" id="PTHR23074:SF78">
    <property type="entry name" value="KATANIN P60 ATPASE-CONTAINING SUBUNIT A-LIKE 2"/>
    <property type="match status" value="1"/>
</dbReference>
<keyword evidence="11" id="KW-1185">Reference proteome</keyword>
<dbReference type="OrthoDB" id="191529at2759"/>
<dbReference type="InterPro" id="IPR041569">
    <property type="entry name" value="AAA_lid_3"/>
</dbReference>
<dbReference type="InterPro" id="IPR003959">
    <property type="entry name" value="ATPase_AAA_core"/>
</dbReference>
<dbReference type="InterPro" id="IPR003593">
    <property type="entry name" value="AAA+_ATPase"/>
</dbReference>
<dbReference type="GO" id="GO:0016853">
    <property type="term" value="F:isomerase activity"/>
    <property type="evidence" value="ECO:0007669"/>
    <property type="project" value="UniProtKB-KW"/>
</dbReference>
<dbReference type="Proteomes" id="UP001165190">
    <property type="component" value="Unassembled WGS sequence"/>
</dbReference>
<keyword evidence="7" id="KW-0413">Isomerase</keyword>
<evidence type="ECO:0000256" key="3">
    <source>
        <dbReference type="ARBA" id="ARBA00022701"/>
    </source>
</evidence>
<name>A0A9W7LQC3_HIBTR</name>
<evidence type="ECO:0000256" key="8">
    <source>
        <dbReference type="SAM" id="MobiDB-lite"/>
    </source>
</evidence>
<dbReference type="InterPro" id="IPR027417">
    <property type="entry name" value="P-loop_NTPase"/>
</dbReference>
<evidence type="ECO:0000256" key="4">
    <source>
        <dbReference type="ARBA" id="ARBA00022741"/>
    </source>
</evidence>
<reference evidence="10" key="1">
    <citation type="submission" date="2023-05" db="EMBL/GenBank/DDBJ databases">
        <title>Genome and transcriptome analyses reveal genes involved in the formation of fine ridges on petal epidermal cells in Hibiscus trionum.</title>
        <authorList>
            <person name="Koshimizu S."/>
            <person name="Masuda S."/>
            <person name="Ishii T."/>
            <person name="Shirasu K."/>
            <person name="Hoshino A."/>
            <person name="Arita M."/>
        </authorList>
    </citation>
    <scope>NUCLEOTIDE SEQUENCE</scope>
    <source>
        <strain evidence="10">Hamamatsu line</strain>
    </source>
</reference>
<evidence type="ECO:0000256" key="1">
    <source>
        <dbReference type="ARBA" id="ARBA00004647"/>
    </source>
</evidence>
<dbReference type="GO" id="GO:0005874">
    <property type="term" value="C:microtubule"/>
    <property type="evidence" value="ECO:0007669"/>
    <property type="project" value="UniProtKB-KW"/>
</dbReference>
<dbReference type="FunFam" id="3.40.50.300:FF:000490">
    <property type="entry name" value="Katanin p60 ATPase-containing subunit A-like 2"/>
    <property type="match status" value="1"/>
</dbReference>
<dbReference type="Gene3D" id="1.10.8.60">
    <property type="match status" value="1"/>
</dbReference>
<dbReference type="SUPFAM" id="SSF52540">
    <property type="entry name" value="P-loop containing nucleoside triphosphate hydrolases"/>
    <property type="match status" value="1"/>
</dbReference>
<dbReference type="Pfam" id="PF00004">
    <property type="entry name" value="AAA"/>
    <property type="match status" value="1"/>
</dbReference>
<keyword evidence="4" id="KW-0547">Nucleotide-binding</keyword>
<accession>A0A9W7LQC3</accession>
<dbReference type="GO" id="GO:0000922">
    <property type="term" value="C:spindle pole"/>
    <property type="evidence" value="ECO:0007669"/>
    <property type="project" value="UniProtKB-SubCell"/>
</dbReference>
<dbReference type="InterPro" id="IPR050304">
    <property type="entry name" value="MT-severing_AAA_ATPase"/>
</dbReference>
<feature type="region of interest" description="Disordered" evidence="8">
    <location>
        <begin position="18"/>
        <end position="48"/>
    </location>
</feature>
<dbReference type="PANTHER" id="PTHR23074">
    <property type="entry name" value="AAA DOMAIN-CONTAINING"/>
    <property type="match status" value="1"/>
</dbReference>
<dbReference type="Gene3D" id="3.40.50.300">
    <property type="entry name" value="P-loop containing nucleotide triphosphate hydrolases"/>
    <property type="match status" value="1"/>
</dbReference>